<dbReference type="Gene3D" id="3.40.430.10">
    <property type="entry name" value="Dihydrofolate Reductase, subunit A"/>
    <property type="match status" value="1"/>
</dbReference>
<dbReference type="InterPro" id="IPR024072">
    <property type="entry name" value="DHFR-like_dom_sf"/>
</dbReference>
<feature type="domain" description="Bacterial bifunctional deaminase-reductase C-terminal" evidence="4">
    <location>
        <begin position="113"/>
        <end position="232"/>
    </location>
</feature>
<protein>
    <submittedName>
        <fullName evidence="5">RibD family protein</fullName>
    </submittedName>
</protein>
<dbReference type="KEGG" id="lzh:D1B17_10500"/>
<evidence type="ECO:0000256" key="2">
    <source>
        <dbReference type="ARBA" id="ARBA00022857"/>
    </source>
</evidence>
<dbReference type="PANTHER" id="PTHR38011">
    <property type="entry name" value="DIHYDROFOLATE REDUCTASE FAMILY PROTEIN (AFU_ORTHOLOGUE AFUA_8G06820)"/>
    <property type="match status" value="1"/>
</dbReference>
<dbReference type="PANTHER" id="PTHR38011:SF7">
    <property type="entry name" value="2,5-DIAMINO-6-RIBOSYLAMINO-4(3H)-PYRIMIDINONE 5'-PHOSPHATE REDUCTASE"/>
    <property type="match status" value="1"/>
</dbReference>
<name>A0A386PWZ0_9LACO</name>
<evidence type="ECO:0000313" key="6">
    <source>
        <dbReference type="Proteomes" id="UP000267208"/>
    </source>
</evidence>
<dbReference type="RefSeq" id="WP_120143261.1">
    <property type="nucleotide sequence ID" value="NZ_CP031933.2"/>
</dbReference>
<dbReference type="Proteomes" id="UP000267208">
    <property type="component" value="Chromosome"/>
</dbReference>
<evidence type="ECO:0000256" key="1">
    <source>
        <dbReference type="ARBA" id="ARBA00005104"/>
    </source>
</evidence>
<evidence type="ECO:0000259" key="4">
    <source>
        <dbReference type="Pfam" id="PF01872"/>
    </source>
</evidence>
<accession>A0A386PWZ0</accession>
<evidence type="ECO:0000256" key="3">
    <source>
        <dbReference type="ARBA" id="ARBA00023002"/>
    </source>
</evidence>
<dbReference type="SUPFAM" id="SSF53597">
    <property type="entry name" value="Dihydrofolate reductase-like"/>
    <property type="match status" value="1"/>
</dbReference>
<dbReference type="Pfam" id="PF01872">
    <property type="entry name" value="RibD_C"/>
    <property type="match status" value="1"/>
</dbReference>
<reference evidence="6" key="1">
    <citation type="submission" date="2018-08" db="EMBL/GenBank/DDBJ databases">
        <title>Genome of Lactobacillus sp. HBUAS52074.</title>
        <authorList>
            <person name="Guo Z."/>
            <person name="Zhang Z.D."/>
        </authorList>
    </citation>
    <scope>NUCLEOTIDE SEQUENCE [LARGE SCALE GENOMIC DNA]</scope>
    <source>
        <strain evidence="6">HBUAS52074</strain>
    </source>
</reference>
<dbReference type="InterPro" id="IPR002734">
    <property type="entry name" value="RibDG_C"/>
</dbReference>
<comment type="pathway">
    <text evidence="1">Cofactor biosynthesis; riboflavin biosynthesis.</text>
</comment>
<dbReference type="AlphaFoldDB" id="A0A386PWZ0"/>
<dbReference type="GO" id="GO:0009231">
    <property type="term" value="P:riboflavin biosynthetic process"/>
    <property type="evidence" value="ECO:0007669"/>
    <property type="project" value="InterPro"/>
</dbReference>
<sequence>MKRPNIFCHMTMSLNGKIVGNYHQAKNAGDAGKLFYHAAFEPGGAFDPNEGWLSGRKTTDDNFTFYRHPDLDLSAARVPDGDFIVPNTHPKYYFSIDPHGRLGWQSNQLQYNDTTATVVEVLTNQASNAYKAFLRQKQISYVIAGDTTLDAPLAISKLTTAFHLHRIMLGGGGVLNWSFIKQGLCDEVSIVLIPGVDGDSQSPAIFQPLTSDDPERLVNFTLKSATPVGNTLWLRYLVDHD</sequence>
<keyword evidence="6" id="KW-1185">Reference proteome</keyword>
<keyword evidence="2" id="KW-0521">NADP</keyword>
<proteinExistence type="predicted"/>
<dbReference type="EMBL" id="CP031933">
    <property type="protein sequence ID" value="AYE39037.1"/>
    <property type="molecule type" value="Genomic_DNA"/>
</dbReference>
<keyword evidence="3" id="KW-0560">Oxidoreductase</keyword>
<dbReference type="InterPro" id="IPR050765">
    <property type="entry name" value="Riboflavin_Biosynth_HTPR"/>
</dbReference>
<gene>
    <name evidence="5" type="ORF">D1B17_10500</name>
</gene>
<organism evidence="5 6">
    <name type="scientific">Companilactobacillus zhachilii</name>
    <dbReference type="NCBI Taxonomy" id="2304606"/>
    <lineage>
        <taxon>Bacteria</taxon>
        <taxon>Bacillati</taxon>
        <taxon>Bacillota</taxon>
        <taxon>Bacilli</taxon>
        <taxon>Lactobacillales</taxon>
        <taxon>Lactobacillaceae</taxon>
        <taxon>Companilactobacillus</taxon>
    </lineage>
</organism>
<dbReference type="GO" id="GO:0008703">
    <property type="term" value="F:5-amino-6-(5-phosphoribosylamino)uracil reductase activity"/>
    <property type="evidence" value="ECO:0007669"/>
    <property type="project" value="InterPro"/>
</dbReference>
<dbReference type="OrthoDB" id="9800865at2"/>
<evidence type="ECO:0000313" key="5">
    <source>
        <dbReference type="EMBL" id="AYE39037.1"/>
    </source>
</evidence>